<dbReference type="Pfam" id="PF08511">
    <property type="entry name" value="COQ9"/>
    <property type="match status" value="1"/>
</dbReference>
<dbReference type="Proteomes" id="UP000011744">
    <property type="component" value="Unassembled WGS sequence"/>
</dbReference>
<evidence type="ECO:0000313" key="8">
    <source>
        <dbReference type="EMBL" id="EME68588.1"/>
    </source>
</evidence>
<sequence>METRPLKDALVTAMLPHAAFDGWSLATLEAAADDLGLDRAPLPRLFPRGAVDAVAHLVGHANRMLEADLAEAGLEGRGVGEKVFLAVKLRLDRWAEHKEAIRRATSLLALPQNLVLAARLTWGTADAVWLAVGDRSHDFSWYSKRATLAAVYSATLLYWLDDESEGSADTWGFLRRRLDDVRSLPQVRQKIEGLVSGRKAALGGLAARFRSPVPRC</sequence>
<comment type="caution">
    <text evidence="8">The sequence shown here is derived from an EMBL/GenBank/DDBJ whole genome shotgun (WGS) entry which is preliminary data.</text>
</comment>
<dbReference type="RefSeq" id="WP_008620112.1">
    <property type="nucleotide sequence ID" value="NZ_AONQ01000059.1"/>
</dbReference>
<protein>
    <recommendedName>
        <fullName evidence="7">COQ9 C-terminal domain-containing protein</fullName>
    </recommendedName>
</protein>
<keyword evidence="4" id="KW-0809">Transit peptide</keyword>
<evidence type="ECO:0000259" key="7">
    <source>
        <dbReference type="Pfam" id="PF08511"/>
    </source>
</evidence>
<keyword evidence="5" id="KW-0446">Lipid-binding</keyword>
<evidence type="ECO:0000256" key="5">
    <source>
        <dbReference type="ARBA" id="ARBA00023121"/>
    </source>
</evidence>
<dbReference type="STRING" id="1244869.H261_17588"/>
<evidence type="ECO:0000256" key="4">
    <source>
        <dbReference type="ARBA" id="ARBA00022946"/>
    </source>
</evidence>
<dbReference type="AlphaFoldDB" id="M3A738"/>
<evidence type="ECO:0000256" key="3">
    <source>
        <dbReference type="ARBA" id="ARBA00022688"/>
    </source>
</evidence>
<feature type="domain" description="COQ9 C-terminal" evidence="7">
    <location>
        <begin position="117"/>
        <end position="184"/>
    </location>
</feature>
<gene>
    <name evidence="8" type="ORF">H261_17588</name>
</gene>
<evidence type="ECO:0000256" key="2">
    <source>
        <dbReference type="ARBA" id="ARBA00010766"/>
    </source>
</evidence>
<dbReference type="PANTHER" id="PTHR21427">
    <property type="entry name" value="UBIQUINONE BIOSYNTHESIS PROTEIN COQ9, MITOCHONDRIAL"/>
    <property type="match status" value="1"/>
</dbReference>
<dbReference type="GO" id="GO:0006744">
    <property type="term" value="P:ubiquinone biosynthetic process"/>
    <property type="evidence" value="ECO:0007669"/>
    <property type="project" value="UniProtKB-KW"/>
</dbReference>
<keyword evidence="9" id="KW-1185">Reference proteome</keyword>
<dbReference type="eggNOG" id="COG5590">
    <property type="taxonomic scope" value="Bacteria"/>
</dbReference>
<dbReference type="PANTHER" id="PTHR21427:SF19">
    <property type="entry name" value="UBIQUINONE BIOSYNTHESIS PROTEIN COQ9, MITOCHONDRIAL"/>
    <property type="match status" value="1"/>
</dbReference>
<accession>M3A738</accession>
<dbReference type="NCBIfam" id="TIGR02396">
    <property type="entry name" value="diverge_rpsU"/>
    <property type="match status" value="1"/>
</dbReference>
<dbReference type="Gene3D" id="1.10.357.10">
    <property type="entry name" value="Tetracycline Repressor, domain 2"/>
    <property type="match status" value="1"/>
</dbReference>
<organism evidence="8 9">
    <name type="scientific">Paramagnetospirillum caucaseum</name>
    <dbReference type="NCBI Taxonomy" id="1244869"/>
    <lineage>
        <taxon>Bacteria</taxon>
        <taxon>Pseudomonadati</taxon>
        <taxon>Pseudomonadota</taxon>
        <taxon>Alphaproteobacteria</taxon>
        <taxon>Rhodospirillales</taxon>
        <taxon>Magnetospirillaceae</taxon>
        <taxon>Paramagnetospirillum</taxon>
    </lineage>
</organism>
<dbReference type="GO" id="GO:0008289">
    <property type="term" value="F:lipid binding"/>
    <property type="evidence" value="ECO:0007669"/>
    <property type="project" value="UniProtKB-KW"/>
</dbReference>
<dbReference type="PATRIC" id="fig|1244869.3.peg.3523"/>
<evidence type="ECO:0000256" key="1">
    <source>
        <dbReference type="ARBA" id="ARBA00004749"/>
    </source>
</evidence>
<comment type="function">
    <text evidence="6">Membrane-associated protein that warps the membrane surface to access and bind aromatic isoprenes with high specificity, including ubiquinone (CoQ) isoprene intermediates and presents them directly to COQ7, therefore facilitating the COQ7-mediated hydroxylase step. Participates in the biosynthesis of coenzyme Q, also named ubiquinone, an essential lipid-soluble electron transporter for aerobic cellular respiration.</text>
</comment>
<evidence type="ECO:0000313" key="9">
    <source>
        <dbReference type="Proteomes" id="UP000011744"/>
    </source>
</evidence>
<proteinExistence type="inferred from homology"/>
<name>M3A738_9PROT</name>
<evidence type="ECO:0000256" key="6">
    <source>
        <dbReference type="ARBA" id="ARBA00058104"/>
    </source>
</evidence>
<reference evidence="8 9" key="1">
    <citation type="journal article" date="2014" name="Genome Announc.">
        <title>Draft Genome Sequence of Magnetospirillum sp. Strain SO-1, a Freshwater Magnetotactic Bacterium Isolated from the Ol'khovka River, Russia.</title>
        <authorList>
            <person name="Grouzdev D.S."/>
            <person name="Dziuba M.V."/>
            <person name="Sukhacheva M.S."/>
            <person name="Mardanov A.V."/>
            <person name="Beletskiy A.V."/>
            <person name="Kuznetsov B.B."/>
            <person name="Skryabin K.G."/>
        </authorList>
    </citation>
    <scope>NUCLEOTIDE SEQUENCE [LARGE SCALE GENOMIC DNA]</scope>
    <source>
        <strain evidence="8 9">SO-1</strain>
    </source>
</reference>
<comment type="similarity">
    <text evidence="2">Belongs to the COQ9 family.</text>
</comment>
<dbReference type="EMBL" id="AONQ01000059">
    <property type="protein sequence ID" value="EME68588.1"/>
    <property type="molecule type" value="Genomic_DNA"/>
</dbReference>
<keyword evidence="3" id="KW-0831">Ubiquinone biosynthesis</keyword>
<comment type="pathway">
    <text evidence="1">Cofactor biosynthesis; ubiquinone biosynthesis.</text>
</comment>
<dbReference type="InterPro" id="IPR012762">
    <property type="entry name" value="Ubiq_biosynth_COQ9"/>
</dbReference>
<dbReference type="InterPro" id="IPR013718">
    <property type="entry name" value="COQ9_C"/>
</dbReference>